<name>A0A0U1KSU5_9FIRM</name>
<sequence length="75" mass="8748">MANPTLFVRERTDVERGSKQPRFAFIASVNTDLRVKAQYLRTKELEQIAQHIGGEVVYMKTDKHDDEREIEIAKE</sequence>
<keyword evidence="2" id="KW-1185">Reference proteome</keyword>
<reference evidence="2" key="1">
    <citation type="submission" date="2015-03" db="EMBL/GenBank/DDBJ databases">
        <authorList>
            <person name="Nijsse Bart"/>
        </authorList>
    </citation>
    <scope>NUCLEOTIDE SEQUENCE [LARGE SCALE GENOMIC DNA]</scope>
</reference>
<dbReference type="RefSeq" id="WP_021169073.1">
    <property type="nucleotide sequence ID" value="NZ_CTRP01000003.1"/>
</dbReference>
<proteinExistence type="predicted"/>
<evidence type="ECO:0000313" key="1">
    <source>
        <dbReference type="EMBL" id="CQR70335.1"/>
    </source>
</evidence>
<evidence type="ECO:0000313" key="2">
    <source>
        <dbReference type="Proteomes" id="UP000049855"/>
    </source>
</evidence>
<gene>
    <name evidence="1" type="ORF">SpAn4DRAFT_1304</name>
</gene>
<dbReference type="EMBL" id="CTRP01000003">
    <property type="protein sequence ID" value="CQR70335.1"/>
    <property type="molecule type" value="Genomic_DNA"/>
</dbReference>
<organism evidence="1 2">
    <name type="scientific">Sporomusa ovata</name>
    <dbReference type="NCBI Taxonomy" id="2378"/>
    <lineage>
        <taxon>Bacteria</taxon>
        <taxon>Bacillati</taxon>
        <taxon>Bacillota</taxon>
        <taxon>Negativicutes</taxon>
        <taxon>Selenomonadales</taxon>
        <taxon>Sporomusaceae</taxon>
        <taxon>Sporomusa</taxon>
    </lineage>
</organism>
<dbReference type="AlphaFoldDB" id="A0A0U1KSU5"/>
<protein>
    <submittedName>
        <fullName evidence="1">Uncharacterized protein</fullName>
    </submittedName>
</protein>
<dbReference type="Proteomes" id="UP000049855">
    <property type="component" value="Unassembled WGS sequence"/>
</dbReference>
<accession>A0A0U1KSU5</accession>